<dbReference type="InterPro" id="IPR002180">
    <property type="entry name" value="LS/RS"/>
</dbReference>
<comment type="caution">
    <text evidence="7">The sequence shown here is derived from an EMBL/GenBank/DDBJ whole genome shotgun (WGS) entry which is preliminary data.</text>
</comment>
<organism evidence="7 8">
    <name type="scientific">Furculomyces boomerangus</name>
    <dbReference type="NCBI Taxonomy" id="61424"/>
    <lineage>
        <taxon>Eukaryota</taxon>
        <taxon>Fungi</taxon>
        <taxon>Fungi incertae sedis</taxon>
        <taxon>Zoopagomycota</taxon>
        <taxon>Kickxellomycotina</taxon>
        <taxon>Harpellomycetes</taxon>
        <taxon>Harpellales</taxon>
        <taxon>Harpellaceae</taxon>
        <taxon>Furculomyces</taxon>
    </lineage>
</organism>
<keyword evidence="4" id="KW-0686">Riboflavin biosynthesis</keyword>
<dbReference type="PANTHER" id="PTHR21058:SF0">
    <property type="entry name" value="6,7-DIMETHYL-8-RIBITYLLUMAZINE SYNTHASE"/>
    <property type="match status" value="1"/>
</dbReference>
<dbReference type="OrthoDB" id="2965at2759"/>
<keyword evidence="8" id="KW-1185">Reference proteome</keyword>
<comment type="catalytic activity">
    <reaction evidence="6">
        <text>(2S)-2-hydroxy-3-oxobutyl phosphate + 5-amino-6-(D-ribitylamino)uracil = 6,7-dimethyl-8-(1-D-ribityl)lumazine + phosphate + 2 H2O + H(+)</text>
        <dbReference type="Rhea" id="RHEA:26152"/>
        <dbReference type="ChEBI" id="CHEBI:15377"/>
        <dbReference type="ChEBI" id="CHEBI:15378"/>
        <dbReference type="ChEBI" id="CHEBI:15934"/>
        <dbReference type="ChEBI" id="CHEBI:43474"/>
        <dbReference type="ChEBI" id="CHEBI:58201"/>
        <dbReference type="ChEBI" id="CHEBI:58830"/>
        <dbReference type="EC" id="2.5.1.78"/>
    </reaction>
</comment>
<sequence length="355" mass="38805">MPYVDAPNTKIEIGDMNPRILIVAANLEDEIIKTLTDGAVDGMTSAGVLKENIVIHNINNPIEIPKKTKELIIATRKEARVDSKKIYKNKKYDYDYDAVICIGIFIDGEMEDFDSKSMESYNEVLDIIVETNVPCIMGILTCNDYEQGLERAGIGRKVKGANHGYFWATAALSEIKVRSNYCKGISDTSIFDGFSVPSNVKVEGGRNNKNVAILCAQWNMEINSEIVLETVRTLVKNGYDFNNIAVYSASGSFELPGLAKYVIDVSRLEGVNENNRPIDSVVCIGSLIKGGTKHFKFIGDAVEISLEKITSITKIQCVSGVLCCKSSDEAKLYAGIDVGETKGVNIGSKLGNMVG</sequence>
<evidence type="ECO:0000256" key="6">
    <source>
        <dbReference type="ARBA" id="ARBA00048785"/>
    </source>
</evidence>
<dbReference type="EC" id="2.5.1.78" evidence="3"/>
<dbReference type="Pfam" id="PF00885">
    <property type="entry name" value="DMRL_synthase"/>
    <property type="match status" value="2"/>
</dbReference>
<comment type="similarity">
    <text evidence="2">Belongs to the DMRL synthase family.</text>
</comment>
<dbReference type="UniPathway" id="UPA00275">
    <property type="reaction ID" value="UER00404"/>
</dbReference>
<comment type="pathway">
    <text evidence="1">Cofactor biosynthesis; riboflavin biosynthesis; riboflavin from 2-hydroxy-3-oxobutyl phosphate and 5-amino-6-(D-ribitylamino)uracil: step 1/2.</text>
</comment>
<gene>
    <name evidence="7" type="ORF">BB559_002207</name>
</gene>
<evidence type="ECO:0000256" key="5">
    <source>
        <dbReference type="ARBA" id="ARBA00022679"/>
    </source>
</evidence>
<dbReference type="SUPFAM" id="SSF52121">
    <property type="entry name" value="Lumazine synthase"/>
    <property type="match status" value="2"/>
</dbReference>
<keyword evidence="5" id="KW-0808">Transferase</keyword>
<dbReference type="STRING" id="61424.A0A2T9YX61"/>
<dbReference type="GO" id="GO:0009231">
    <property type="term" value="P:riboflavin biosynthetic process"/>
    <property type="evidence" value="ECO:0007669"/>
    <property type="project" value="UniProtKB-UniPathway"/>
</dbReference>
<name>A0A2T9YX61_9FUNG</name>
<evidence type="ECO:0000256" key="2">
    <source>
        <dbReference type="ARBA" id="ARBA00007424"/>
    </source>
</evidence>
<evidence type="ECO:0000256" key="4">
    <source>
        <dbReference type="ARBA" id="ARBA00022619"/>
    </source>
</evidence>
<evidence type="ECO:0000256" key="1">
    <source>
        <dbReference type="ARBA" id="ARBA00004917"/>
    </source>
</evidence>
<dbReference type="Proteomes" id="UP000245699">
    <property type="component" value="Unassembled WGS sequence"/>
</dbReference>
<proteinExistence type="inferred from homology"/>
<dbReference type="AlphaFoldDB" id="A0A2T9YX61"/>
<evidence type="ECO:0000313" key="7">
    <source>
        <dbReference type="EMBL" id="PVU96917.1"/>
    </source>
</evidence>
<dbReference type="InterPro" id="IPR034964">
    <property type="entry name" value="LS"/>
</dbReference>
<dbReference type="InterPro" id="IPR036467">
    <property type="entry name" value="LS/RS_sf"/>
</dbReference>
<dbReference type="GO" id="GO:0009349">
    <property type="term" value="C:riboflavin synthase complex"/>
    <property type="evidence" value="ECO:0007669"/>
    <property type="project" value="InterPro"/>
</dbReference>
<evidence type="ECO:0000256" key="3">
    <source>
        <dbReference type="ARBA" id="ARBA00012664"/>
    </source>
</evidence>
<dbReference type="Gene3D" id="3.40.50.960">
    <property type="entry name" value="Lumazine/riboflavin synthase"/>
    <property type="match status" value="2"/>
</dbReference>
<reference evidence="7 8" key="1">
    <citation type="journal article" date="2018" name="MBio">
        <title>Comparative Genomics Reveals the Core Gene Toolbox for the Fungus-Insect Symbiosis.</title>
        <authorList>
            <person name="Wang Y."/>
            <person name="Stata M."/>
            <person name="Wang W."/>
            <person name="Stajich J.E."/>
            <person name="White M.M."/>
            <person name="Moncalvo J.M."/>
        </authorList>
    </citation>
    <scope>NUCLEOTIDE SEQUENCE [LARGE SCALE GENOMIC DNA]</scope>
    <source>
        <strain evidence="7 8">AUS-77-4</strain>
    </source>
</reference>
<protein>
    <recommendedName>
        <fullName evidence="3">6,7-dimethyl-8-ribityllumazine synthase</fullName>
        <ecNumber evidence="3">2.5.1.78</ecNumber>
    </recommendedName>
</protein>
<dbReference type="GO" id="GO:0000906">
    <property type="term" value="F:6,7-dimethyl-8-ribityllumazine synthase activity"/>
    <property type="evidence" value="ECO:0007669"/>
    <property type="project" value="UniProtKB-EC"/>
</dbReference>
<evidence type="ECO:0000313" key="8">
    <source>
        <dbReference type="Proteomes" id="UP000245699"/>
    </source>
</evidence>
<dbReference type="PANTHER" id="PTHR21058">
    <property type="entry name" value="6,7-DIMETHYL-8-RIBITYLLUMAZINE SYNTHASE DMRL SYNTHASE LUMAZINE SYNTHASE"/>
    <property type="match status" value="1"/>
</dbReference>
<dbReference type="EMBL" id="MBFT01000127">
    <property type="protein sequence ID" value="PVU96917.1"/>
    <property type="molecule type" value="Genomic_DNA"/>
</dbReference>
<accession>A0A2T9YX61</accession>